<dbReference type="GO" id="GO:0016787">
    <property type="term" value="F:hydrolase activity"/>
    <property type="evidence" value="ECO:0007669"/>
    <property type="project" value="UniProtKB-KW"/>
</dbReference>
<reference evidence="2 3" key="1">
    <citation type="journal article" date="2015" name="Fungal Genet. Biol.">
        <title>Evolution of novel wood decay mechanisms in Agaricales revealed by the genome sequences of Fistulina hepatica and Cylindrobasidium torrendii.</title>
        <authorList>
            <person name="Floudas D."/>
            <person name="Held B.W."/>
            <person name="Riley R."/>
            <person name="Nagy L.G."/>
            <person name="Koehler G."/>
            <person name="Ransdell A.S."/>
            <person name="Younus H."/>
            <person name="Chow J."/>
            <person name="Chiniquy J."/>
            <person name="Lipzen A."/>
            <person name="Tritt A."/>
            <person name="Sun H."/>
            <person name="Haridas S."/>
            <person name="LaButti K."/>
            <person name="Ohm R.A."/>
            <person name="Kues U."/>
            <person name="Blanchette R.A."/>
            <person name="Grigoriev I.V."/>
            <person name="Minto R.E."/>
            <person name="Hibbett D.S."/>
        </authorList>
    </citation>
    <scope>NUCLEOTIDE SEQUENCE [LARGE SCALE GENOMIC DNA]</scope>
    <source>
        <strain evidence="2 3">FP15055 ss-10</strain>
    </source>
</reference>
<keyword evidence="2" id="KW-0378">Hydrolase</keyword>
<dbReference type="InterPro" id="IPR000073">
    <property type="entry name" value="AB_hydrolase_1"/>
</dbReference>
<evidence type="ECO:0000313" key="3">
    <source>
        <dbReference type="Proteomes" id="UP000054007"/>
    </source>
</evidence>
<evidence type="ECO:0000313" key="2">
    <source>
        <dbReference type="EMBL" id="KIY66013.1"/>
    </source>
</evidence>
<dbReference type="Gene3D" id="3.40.50.1820">
    <property type="entry name" value="alpha/beta hydrolase"/>
    <property type="match status" value="1"/>
</dbReference>
<accession>A0A0D7B629</accession>
<protein>
    <submittedName>
        <fullName evidence="2">Alpha/beta-hydrolase</fullName>
    </submittedName>
</protein>
<proteinExistence type="predicted"/>
<dbReference type="PANTHER" id="PTHR43194:SF2">
    <property type="entry name" value="PEROXISOMAL MEMBRANE PROTEIN LPX1"/>
    <property type="match status" value="1"/>
</dbReference>
<gene>
    <name evidence="2" type="ORF">CYLTODRAFT_491851</name>
</gene>
<dbReference type="OrthoDB" id="94039at2759"/>
<organism evidence="2 3">
    <name type="scientific">Cylindrobasidium torrendii FP15055 ss-10</name>
    <dbReference type="NCBI Taxonomy" id="1314674"/>
    <lineage>
        <taxon>Eukaryota</taxon>
        <taxon>Fungi</taxon>
        <taxon>Dikarya</taxon>
        <taxon>Basidiomycota</taxon>
        <taxon>Agaricomycotina</taxon>
        <taxon>Agaricomycetes</taxon>
        <taxon>Agaricomycetidae</taxon>
        <taxon>Agaricales</taxon>
        <taxon>Marasmiineae</taxon>
        <taxon>Physalacriaceae</taxon>
        <taxon>Cylindrobasidium</taxon>
    </lineage>
</organism>
<dbReference type="EMBL" id="KN880569">
    <property type="protein sequence ID" value="KIY66013.1"/>
    <property type="molecule type" value="Genomic_DNA"/>
</dbReference>
<dbReference type="InterPro" id="IPR050228">
    <property type="entry name" value="Carboxylesterase_BioH"/>
</dbReference>
<dbReference type="SUPFAM" id="SSF53474">
    <property type="entry name" value="alpha/beta-Hydrolases"/>
    <property type="match status" value="1"/>
</dbReference>
<name>A0A0D7B629_9AGAR</name>
<dbReference type="AlphaFoldDB" id="A0A0D7B629"/>
<keyword evidence="3" id="KW-1185">Reference proteome</keyword>
<dbReference type="InterPro" id="IPR029058">
    <property type="entry name" value="AB_hydrolase_fold"/>
</dbReference>
<sequence>MAEPSYELPQLQINTFVIPGKNGLKAAAKRYRPFTATHTESGIIWLFAHGIGFHKEAWDTTIQRIFEQSSKSVEAWTVDCHTHGDSAELNNDIIHSDSFDYHAIDYSEAFVDLYNTQIAPHRGSHKVVLVGHSGGAASAVLTAKLFSRPAPTSAFDFPISALALIEPGIWPTSQASKHTPLFEYTRSIVGQRRSDWLNRSEARKHLRGKVPWSTWDASVLDSYVTHALKADGHGGVTLKCSPKHEALLYADHNIEVNATMPIPVLQELTLGNGGNPTVPVHVMFGERVDLFSRQKQQALVESANFASVSKINGGGHMIVQEAPLAVAESLLAVAKSLQDSVKL</sequence>
<evidence type="ECO:0000259" key="1">
    <source>
        <dbReference type="Pfam" id="PF12697"/>
    </source>
</evidence>
<dbReference type="Pfam" id="PF12697">
    <property type="entry name" value="Abhydrolase_6"/>
    <property type="match status" value="1"/>
</dbReference>
<feature type="domain" description="AB hydrolase-1" evidence="1">
    <location>
        <begin position="46"/>
        <end position="328"/>
    </location>
</feature>
<dbReference type="PANTHER" id="PTHR43194">
    <property type="entry name" value="HYDROLASE ALPHA/BETA FOLD FAMILY"/>
    <property type="match status" value="1"/>
</dbReference>
<dbReference type="Proteomes" id="UP000054007">
    <property type="component" value="Unassembled WGS sequence"/>
</dbReference>